<evidence type="ECO:0000313" key="4">
    <source>
        <dbReference type="Proteomes" id="UP000632138"/>
    </source>
</evidence>
<protein>
    <recommendedName>
        <fullName evidence="2">PKD domain-containing protein</fullName>
    </recommendedName>
</protein>
<name>A0ABS2AC18_9ACTN</name>
<evidence type="ECO:0000256" key="1">
    <source>
        <dbReference type="SAM" id="SignalP"/>
    </source>
</evidence>
<proteinExistence type="predicted"/>
<dbReference type="InterPro" id="IPR035986">
    <property type="entry name" value="PKD_dom_sf"/>
</dbReference>
<dbReference type="Gene3D" id="2.60.40.10">
    <property type="entry name" value="Immunoglobulins"/>
    <property type="match status" value="1"/>
</dbReference>
<sequence>MKLVHRRALPVLFTAALTAGVVGVGAPAFAAGEAPVGAYDLDSNAIWTGQTVTLTQTALTDDDTEAAAISRVINWGDGTAAQTAEAGTTSWTHTYAAAGSYTVAVTLNDGTVEGPGTLTPAAVGVTAAPGNLGWQKNLIYTNTYQGTDGAEHDYTVEGVFTPTGLPTTADEAWVAWGDSEHTLLAQQETSVTVPHYFGHGTFNPQVQLENEQGKATARNASTLTVNYDRTAPRVAVKFPASPNKASSWTTVRGTASDSQAGVDYVSLLTFKWKDGAGMYIYNFDTKSWIRYTGQPLSALPSGVEDRAPVTSSGTWASRSVAGLSKGWHLELWPMAIDKVANWSSEEYYVPVWLSS</sequence>
<comment type="caution">
    <text evidence="3">The sequence shown here is derived from an EMBL/GenBank/DDBJ whole genome shotgun (WGS) entry which is preliminary data.</text>
</comment>
<dbReference type="InterPro" id="IPR013783">
    <property type="entry name" value="Ig-like_fold"/>
</dbReference>
<dbReference type="EMBL" id="JAENHP010000004">
    <property type="protein sequence ID" value="MBM2617343.1"/>
    <property type="molecule type" value="Genomic_DNA"/>
</dbReference>
<feature type="signal peptide" evidence="1">
    <location>
        <begin position="1"/>
        <end position="30"/>
    </location>
</feature>
<feature type="chain" id="PRO_5045326839" description="PKD domain-containing protein" evidence="1">
    <location>
        <begin position="31"/>
        <end position="355"/>
    </location>
</feature>
<keyword evidence="4" id="KW-1185">Reference proteome</keyword>
<feature type="domain" description="PKD" evidence="2">
    <location>
        <begin position="74"/>
        <end position="109"/>
    </location>
</feature>
<evidence type="ECO:0000259" key="2">
    <source>
        <dbReference type="PROSITE" id="PS50093"/>
    </source>
</evidence>
<dbReference type="InterPro" id="IPR000601">
    <property type="entry name" value="PKD_dom"/>
</dbReference>
<dbReference type="Pfam" id="PF00801">
    <property type="entry name" value="PKD"/>
    <property type="match status" value="1"/>
</dbReference>
<gene>
    <name evidence="3" type="ORF">JIG36_17450</name>
</gene>
<dbReference type="Proteomes" id="UP000632138">
    <property type="component" value="Unassembled WGS sequence"/>
</dbReference>
<dbReference type="SUPFAM" id="SSF49299">
    <property type="entry name" value="PKD domain"/>
    <property type="match status" value="1"/>
</dbReference>
<reference evidence="3 4" key="1">
    <citation type="submission" date="2021-01" db="EMBL/GenBank/DDBJ databases">
        <title>Actinoplanes sp. nov. LDG1-06 isolated from lichen.</title>
        <authorList>
            <person name="Saeng-In P."/>
            <person name="Phongsopitanun W."/>
            <person name="Kanchanasin P."/>
            <person name="Yuki M."/>
            <person name="Kudo T."/>
            <person name="Ohkuma M."/>
            <person name="Tanasupawat S."/>
        </authorList>
    </citation>
    <scope>NUCLEOTIDE SEQUENCE [LARGE SCALE GENOMIC DNA]</scope>
    <source>
        <strain evidence="3 4">LDG1-06</strain>
    </source>
</reference>
<organism evidence="3 4">
    <name type="scientific">Paractinoplanes ovalisporus</name>
    <dbReference type="NCBI Taxonomy" id="2810368"/>
    <lineage>
        <taxon>Bacteria</taxon>
        <taxon>Bacillati</taxon>
        <taxon>Actinomycetota</taxon>
        <taxon>Actinomycetes</taxon>
        <taxon>Micromonosporales</taxon>
        <taxon>Micromonosporaceae</taxon>
        <taxon>Paractinoplanes</taxon>
    </lineage>
</organism>
<accession>A0ABS2AC18</accession>
<dbReference type="RefSeq" id="WP_203377301.1">
    <property type="nucleotide sequence ID" value="NZ_JAENHP010000004.1"/>
</dbReference>
<evidence type="ECO:0000313" key="3">
    <source>
        <dbReference type="EMBL" id="MBM2617343.1"/>
    </source>
</evidence>
<keyword evidence="1" id="KW-0732">Signal</keyword>
<dbReference type="PROSITE" id="PS50093">
    <property type="entry name" value="PKD"/>
    <property type="match status" value="1"/>
</dbReference>